<dbReference type="InterPro" id="IPR023198">
    <property type="entry name" value="PGP-like_dom2"/>
</dbReference>
<reference evidence="2" key="1">
    <citation type="submission" date="2023-01" db="EMBL/GenBank/DDBJ databases">
        <title>Human gut microbiome strain richness.</title>
        <authorList>
            <person name="Chen-Liaw A."/>
        </authorList>
    </citation>
    <scope>NUCLEOTIDE SEQUENCE</scope>
    <source>
        <strain evidence="2">1001283st1_G1_1001283B150217_161031</strain>
    </source>
</reference>
<dbReference type="InterPro" id="IPR051540">
    <property type="entry name" value="S-2-haloacid_dehalogenase"/>
</dbReference>
<dbReference type="InterPro" id="IPR023214">
    <property type="entry name" value="HAD_sf"/>
</dbReference>
<sequence>MKITKPEMIIFDYGHTLLCEPDWNSDRGNVELMKYIVKNPNNFTIEDIQSEVNKIFGEIESVRNTLGYDIPARVGNRLAFEHLGIEFSLTPLEHEIIFWTAASQGAIMPYADEMIDYLNQAGIRTAVISNNAWSGEAIKERFDRLLPNNRFEFIISSCDYMIRKPDKRLFEIALMKSGLTSDKVWYCGDSYSNDVVGANNAGIFPVYYSDTNNNANADFEYLSVRDWREMIETLGNL</sequence>
<dbReference type="Pfam" id="PF13419">
    <property type="entry name" value="HAD_2"/>
    <property type="match status" value="1"/>
</dbReference>
<dbReference type="Proteomes" id="UP001210809">
    <property type="component" value="Unassembled WGS sequence"/>
</dbReference>
<proteinExistence type="predicted"/>
<dbReference type="PANTHER" id="PTHR43316">
    <property type="entry name" value="HYDROLASE, HALOACID DELAHOGENASE-RELATED"/>
    <property type="match status" value="1"/>
</dbReference>
<name>A0AAW6D421_9FIRM</name>
<comment type="caution">
    <text evidence="2">The sequence shown here is derived from an EMBL/GenBank/DDBJ whole genome shotgun (WGS) entry which is preliminary data.</text>
</comment>
<dbReference type="SUPFAM" id="SSF56784">
    <property type="entry name" value="HAD-like"/>
    <property type="match status" value="1"/>
</dbReference>
<organism evidence="2 3">
    <name type="scientific">[Eubacterium] siraeum</name>
    <dbReference type="NCBI Taxonomy" id="39492"/>
    <lineage>
        <taxon>Bacteria</taxon>
        <taxon>Bacillati</taxon>
        <taxon>Bacillota</taxon>
        <taxon>Clostridia</taxon>
        <taxon>Eubacteriales</taxon>
        <taxon>Oscillospiraceae</taxon>
        <taxon>Oscillospiraceae incertae sedis</taxon>
    </lineage>
</organism>
<dbReference type="PANTHER" id="PTHR43316:SF3">
    <property type="entry name" value="HALOACID DEHALOGENASE, TYPE II (AFU_ORTHOLOGUE AFUA_2G07750)-RELATED"/>
    <property type="match status" value="1"/>
</dbReference>
<dbReference type="InterPro" id="IPR006439">
    <property type="entry name" value="HAD-SF_hydro_IA"/>
</dbReference>
<dbReference type="GO" id="GO:0016787">
    <property type="term" value="F:hydrolase activity"/>
    <property type="evidence" value="ECO:0007669"/>
    <property type="project" value="UniProtKB-KW"/>
</dbReference>
<dbReference type="Gene3D" id="1.10.150.240">
    <property type="entry name" value="Putative phosphatase, domain 2"/>
    <property type="match status" value="1"/>
</dbReference>
<dbReference type="CDD" id="cd01427">
    <property type="entry name" value="HAD_like"/>
    <property type="match status" value="1"/>
</dbReference>
<evidence type="ECO:0000313" key="2">
    <source>
        <dbReference type="EMBL" id="MDB8003475.1"/>
    </source>
</evidence>
<evidence type="ECO:0000313" key="3">
    <source>
        <dbReference type="Proteomes" id="UP001210809"/>
    </source>
</evidence>
<dbReference type="EMBL" id="JAQLXW010000005">
    <property type="protein sequence ID" value="MDB8003475.1"/>
    <property type="molecule type" value="Genomic_DNA"/>
</dbReference>
<dbReference type="NCBIfam" id="TIGR01549">
    <property type="entry name" value="HAD-SF-IA-v1"/>
    <property type="match status" value="1"/>
</dbReference>
<gene>
    <name evidence="2" type="ORF">PNE09_05235</name>
</gene>
<accession>A0AAW6D421</accession>
<evidence type="ECO:0000256" key="1">
    <source>
        <dbReference type="ARBA" id="ARBA00022801"/>
    </source>
</evidence>
<dbReference type="Gene3D" id="3.40.50.1000">
    <property type="entry name" value="HAD superfamily/HAD-like"/>
    <property type="match status" value="1"/>
</dbReference>
<dbReference type="InterPro" id="IPR036412">
    <property type="entry name" value="HAD-like_sf"/>
</dbReference>
<dbReference type="InterPro" id="IPR041492">
    <property type="entry name" value="HAD_2"/>
</dbReference>
<dbReference type="AlphaFoldDB" id="A0AAW6D421"/>
<protein>
    <submittedName>
        <fullName evidence="2">HAD family hydrolase</fullName>
    </submittedName>
</protein>
<keyword evidence="1 2" id="KW-0378">Hydrolase</keyword>